<organism evidence="8 9">
    <name type="scientific">Lithospermum erythrorhizon</name>
    <name type="common">Purple gromwell</name>
    <name type="synonym">Lithospermum officinale var. erythrorhizon</name>
    <dbReference type="NCBI Taxonomy" id="34254"/>
    <lineage>
        <taxon>Eukaryota</taxon>
        <taxon>Viridiplantae</taxon>
        <taxon>Streptophyta</taxon>
        <taxon>Embryophyta</taxon>
        <taxon>Tracheophyta</taxon>
        <taxon>Spermatophyta</taxon>
        <taxon>Magnoliopsida</taxon>
        <taxon>eudicotyledons</taxon>
        <taxon>Gunneridae</taxon>
        <taxon>Pentapetalae</taxon>
        <taxon>asterids</taxon>
        <taxon>lamiids</taxon>
        <taxon>Boraginales</taxon>
        <taxon>Boraginaceae</taxon>
        <taxon>Boraginoideae</taxon>
        <taxon>Lithospermeae</taxon>
        <taxon>Lithospermum</taxon>
    </lineage>
</organism>
<keyword evidence="9" id="KW-1185">Reference proteome</keyword>
<dbReference type="EMBL" id="BAABME010009955">
    <property type="protein sequence ID" value="GAA0176119.1"/>
    <property type="molecule type" value="Genomic_DNA"/>
</dbReference>
<accession>A0AAV3RIA5</accession>
<dbReference type="PANTHER" id="PTHR33136">
    <property type="entry name" value="RAPID ALKALINIZATION FACTOR-LIKE"/>
    <property type="match status" value="1"/>
</dbReference>
<keyword evidence="3" id="KW-0964">Secreted</keyword>
<dbReference type="GO" id="GO:0005576">
    <property type="term" value="C:extracellular region"/>
    <property type="evidence" value="ECO:0007669"/>
    <property type="project" value="UniProtKB-SubCell"/>
</dbReference>
<dbReference type="GO" id="GO:0019722">
    <property type="term" value="P:calcium-mediated signaling"/>
    <property type="evidence" value="ECO:0007669"/>
    <property type="project" value="TreeGrafter"/>
</dbReference>
<feature type="signal peptide" evidence="7">
    <location>
        <begin position="1"/>
        <end position="21"/>
    </location>
</feature>
<evidence type="ECO:0000256" key="6">
    <source>
        <dbReference type="ARBA" id="ARBA00023157"/>
    </source>
</evidence>
<comment type="caution">
    <text evidence="8">The sequence shown here is derived from an EMBL/GenBank/DDBJ whole genome shotgun (WGS) entry which is preliminary data.</text>
</comment>
<keyword evidence="5 7" id="KW-0732">Signal</keyword>
<gene>
    <name evidence="8" type="ORF">LIER_29171</name>
</gene>
<dbReference type="PANTHER" id="PTHR33136:SF6">
    <property type="entry name" value="PROTEIN RALF-LIKE 34"/>
    <property type="match status" value="1"/>
</dbReference>
<keyword evidence="6" id="KW-1015">Disulfide bond</keyword>
<evidence type="ECO:0000256" key="1">
    <source>
        <dbReference type="ARBA" id="ARBA00004613"/>
    </source>
</evidence>
<sequence>MESKLSIIVVSLVILLALTRAVNSSSSSPYATHYHMPIGDEEMMMESETSRRLLAQGQNYISYDALKRNNVPCDKRGNSYYNCQAQAQSNPYKRGCSAITKCARNSA</sequence>
<dbReference type="Proteomes" id="UP001454036">
    <property type="component" value="Unassembled WGS sequence"/>
</dbReference>
<dbReference type="GO" id="GO:0005179">
    <property type="term" value="F:hormone activity"/>
    <property type="evidence" value="ECO:0007669"/>
    <property type="project" value="UniProtKB-KW"/>
</dbReference>
<name>A0AAV3RIA5_LITER</name>
<keyword evidence="4" id="KW-0372">Hormone</keyword>
<evidence type="ECO:0000313" key="8">
    <source>
        <dbReference type="EMBL" id="GAA0176119.1"/>
    </source>
</evidence>
<dbReference type="InterPro" id="IPR008801">
    <property type="entry name" value="RALF"/>
</dbReference>
<evidence type="ECO:0000256" key="7">
    <source>
        <dbReference type="SAM" id="SignalP"/>
    </source>
</evidence>
<proteinExistence type="inferred from homology"/>
<comment type="subcellular location">
    <subcellularLocation>
        <location evidence="1">Secreted</location>
    </subcellularLocation>
</comment>
<protein>
    <recommendedName>
        <fullName evidence="10">Rapid ALkalinization Factor</fullName>
    </recommendedName>
</protein>
<evidence type="ECO:0008006" key="10">
    <source>
        <dbReference type="Google" id="ProtNLM"/>
    </source>
</evidence>
<evidence type="ECO:0000256" key="3">
    <source>
        <dbReference type="ARBA" id="ARBA00022525"/>
    </source>
</evidence>
<evidence type="ECO:0000313" key="9">
    <source>
        <dbReference type="Proteomes" id="UP001454036"/>
    </source>
</evidence>
<evidence type="ECO:0000256" key="5">
    <source>
        <dbReference type="ARBA" id="ARBA00022729"/>
    </source>
</evidence>
<feature type="chain" id="PRO_5043786077" description="Rapid ALkalinization Factor" evidence="7">
    <location>
        <begin position="22"/>
        <end position="107"/>
    </location>
</feature>
<dbReference type="GO" id="GO:0009506">
    <property type="term" value="C:plasmodesma"/>
    <property type="evidence" value="ECO:0007669"/>
    <property type="project" value="TreeGrafter"/>
</dbReference>
<comment type="similarity">
    <text evidence="2">Belongs to the plant rapid alkalinization factor (RALF) family.</text>
</comment>
<evidence type="ECO:0000256" key="4">
    <source>
        <dbReference type="ARBA" id="ARBA00022702"/>
    </source>
</evidence>
<dbReference type="AlphaFoldDB" id="A0AAV3RIA5"/>
<dbReference type="Pfam" id="PF05498">
    <property type="entry name" value="RALF"/>
    <property type="match status" value="1"/>
</dbReference>
<reference evidence="8 9" key="1">
    <citation type="submission" date="2024-01" db="EMBL/GenBank/DDBJ databases">
        <title>The complete chloroplast genome sequence of Lithospermum erythrorhizon: insights into the phylogenetic relationship among Boraginaceae species and the maternal lineages of purple gromwells.</title>
        <authorList>
            <person name="Okada T."/>
            <person name="Watanabe K."/>
        </authorList>
    </citation>
    <scope>NUCLEOTIDE SEQUENCE [LARGE SCALE GENOMIC DNA]</scope>
</reference>
<evidence type="ECO:0000256" key="2">
    <source>
        <dbReference type="ARBA" id="ARBA00009178"/>
    </source>
</evidence>